<dbReference type="InterPro" id="IPR028889">
    <property type="entry name" value="USP"/>
</dbReference>
<dbReference type="PROSITE" id="PS50235">
    <property type="entry name" value="USP_3"/>
    <property type="match status" value="1"/>
</dbReference>
<keyword evidence="7" id="KW-0788">Thiol protease</keyword>
<accession>A0ABR2MZ37</accession>
<comment type="caution">
    <text evidence="10">The sequence shown here is derived from an EMBL/GenBank/DDBJ whole genome shotgun (WGS) entry which is preliminary data.</text>
</comment>
<evidence type="ECO:0000256" key="7">
    <source>
        <dbReference type="ARBA" id="ARBA00022807"/>
    </source>
</evidence>
<evidence type="ECO:0000256" key="6">
    <source>
        <dbReference type="ARBA" id="ARBA00022801"/>
    </source>
</evidence>
<evidence type="ECO:0000256" key="1">
    <source>
        <dbReference type="ARBA" id="ARBA00000707"/>
    </source>
</evidence>
<dbReference type="InterPro" id="IPR050185">
    <property type="entry name" value="Ub_carboxyl-term_hydrolase"/>
</dbReference>
<reference evidence="10 11" key="1">
    <citation type="journal article" date="2022" name="Nat. Plants">
        <title>Genomes of leafy and leafless Platanthera orchids illuminate the evolution of mycoheterotrophy.</title>
        <authorList>
            <person name="Li M.H."/>
            <person name="Liu K.W."/>
            <person name="Li Z."/>
            <person name="Lu H.C."/>
            <person name="Ye Q.L."/>
            <person name="Zhang D."/>
            <person name="Wang J.Y."/>
            <person name="Li Y.F."/>
            <person name="Zhong Z.M."/>
            <person name="Liu X."/>
            <person name="Yu X."/>
            <person name="Liu D.K."/>
            <person name="Tu X.D."/>
            <person name="Liu B."/>
            <person name="Hao Y."/>
            <person name="Liao X.Y."/>
            <person name="Jiang Y.T."/>
            <person name="Sun W.H."/>
            <person name="Chen J."/>
            <person name="Chen Y.Q."/>
            <person name="Ai Y."/>
            <person name="Zhai J.W."/>
            <person name="Wu S.S."/>
            <person name="Zhou Z."/>
            <person name="Hsiao Y.Y."/>
            <person name="Wu W.L."/>
            <person name="Chen Y.Y."/>
            <person name="Lin Y.F."/>
            <person name="Hsu J.L."/>
            <person name="Li C.Y."/>
            <person name="Wang Z.W."/>
            <person name="Zhao X."/>
            <person name="Zhong W.Y."/>
            <person name="Ma X.K."/>
            <person name="Ma L."/>
            <person name="Huang J."/>
            <person name="Chen G.Z."/>
            <person name="Huang M.Z."/>
            <person name="Huang L."/>
            <person name="Peng D.H."/>
            <person name="Luo Y.B."/>
            <person name="Zou S.Q."/>
            <person name="Chen S.P."/>
            <person name="Lan S."/>
            <person name="Tsai W.C."/>
            <person name="Van de Peer Y."/>
            <person name="Liu Z.J."/>
        </authorList>
    </citation>
    <scope>NUCLEOTIDE SEQUENCE [LARGE SCALE GENOMIC DNA]</scope>
    <source>
        <strain evidence="10">Lor288</strain>
    </source>
</reference>
<proteinExistence type="inferred from homology"/>
<evidence type="ECO:0000259" key="9">
    <source>
        <dbReference type="PROSITE" id="PS50235"/>
    </source>
</evidence>
<dbReference type="Pfam" id="PF00443">
    <property type="entry name" value="UCH"/>
    <property type="match status" value="1"/>
</dbReference>
<organism evidence="10 11">
    <name type="scientific">Platanthera guangdongensis</name>
    <dbReference type="NCBI Taxonomy" id="2320717"/>
    <lineage>
        <taxon>Eukaryota</taxon>
        <taxon>Viridiplantae</taxon>
        <taxon>Streptophyta</taxon>
        <taxon>Embryophyta</taxon>
        <taxon>Tracheophyta</taxon>
        <taxon>Spermatophyta</taxon>
        <taxon>Magnoliopsida</taxon>
        <taxon>Liliopsida</taxon>
        <taxon>Asparagales</taxon>
        <taxon>Orchidaceae</taxon>
        <taxon>Orchidoideae</taxon>
        <taxon>Orchideae</taxon>
        <taxon>Orchidinae</taxon>
        <taxon>Platanthera</taxon>
    </lineage>
</organism>
<keyword evidence="5" id="KW-0833">Ubl conjugation pathway</keyword>
<comment type="catalytic activity">
    <reaction evidence="1">
        <text>Thiol-dependent hydrolysis of ester, thioester, amide, peptide and isopeptide bonds formed by the C-terminal Gly of ubiquitin (a 76-residue protein attached to proteins as an intracellular targeting signal).</text>
        <dbReference type="EC" id="3.4.19.12"/>
    </reaction>
</comment>
<dbReference type="InterPro" id="IPR001394">
    <property type="entry name" value="Peptidase_C19_UCH"/>
</dbReference>
<feature type="domain" description="USP" evidence="9">
    <location>
        <begin position="1"/>
        <end position="222"/>
    </location>
</feature>
<dbReference type="Gene3D" id="3.90.70.10">
    <property type="entry name" value="Cysteine proteinases"/>
    <property type="match status" value="1"/>
</dbReference>
<dbReference type="PANTHER" id="PTHR21646">
    <property type="entry name" value="UBIQUITIN CARBOXYL-TERMINAL HYDROLASE"/>
    <property type="match status" value="1"/>
</dbReference>
<comment type="similarity">
    <text evidence="2">Belongs to the peptidase C19 family.</text>
</comment>
<gene>
    <name evidence="10" type="primary">UBP8</name>
    <name evidence="10" type="ORF">KSP40_PGU018220</name>
</gene>
<dbReference type="InterPro" id="IPR038765">
    <property type="entry name" value="Papain-like_cys_pep_sf"/>
</dbReference>
<evidence type="ECO:0000256" key="8">
    <source>
        <dbReference type="SAM" id="MobiDB-lite"/>
    </source>
</evidence>
<dbReference type="InterPro" id="IPR018200">
    <property type="entry name" value="USP_CS"/>
</dbReference>
<evidence type="ECO:0000313" key="11">
    <source>
        <dbReference type="Proteomes" id="UP001412067"/>
    </source>
</evidence>
<evidence type="ECO:0000256" key="5">
    <source>
        <dbReference type="ARBA" id="ARBA00022786"/>
    </source>
</evidence>
<evidence type="ECO:0000313" key="10">
    <source>
        <dbReference type="EMBL" id="KAK8969477.1"/>
    </source>
</evidence>
<dbReference type="SUPFAM" id="SSF54001">
    <property type="entry name" value="Cysteine proteinases"/>
    <property type="match status" value="1"/>
</dbReference>
<keyword evidence="11" id="KW-1185">Reference proteome</keyword>
<name>A0ABR2MZ37_9ASPA</name>
<dbReference type="GO" id="GO:0016787">
    <property type="term" value="F:hydrolase activity"/>
    <property type="evidence" value="ECO:0007669"/>
    <property type="project" value="UniProtKB-KW"/>
</dbReference>
<keyword evidence="4" id="KW-0645">Protease</keyword>
<dbReference type="Proteomes" id="UP001412067">
    <property type="component" value="Unassembled WGS sequence"/>
</dbReference>
<evidence type="ECO:0000256" key="3">
    <source>
        <dbReference type="ARBA" id="ARBA00012759"/>
    </source>
</evidence>
<feature type="region of interest" description="Disordered" evidence="8">
    <location>
        <begin position="49"/>
        <end position="79"/>
    </location>
</feature>
<dbReference type="EC" id="3.4.19.12" evidence="3"/>
<sequence length="222" mass="25075">MKCTVQYHSFPAALIHRRPATTSTPHSLLPNNLTPINLPTIADFGSHPLFKSPSNPSLQPRSRRSGIEPRPQQSIGPVVESGMGWGVRPAGLIEPPGADFRYCPSCKKHQQASKKLDLWRLPEVLVIHLKRFSYNRYTKNKLEMLVDFPIHGLDLSKYIIYSTQEPNNQYELYAISNHYGNMGGGHYTAYAYEMRVDEGNTTKGLNCIKLPHVMCRTALERA</sequence>
<keyword evidence="6 10" id="KW-0378">Hydrolase</keyword>
<dbReference type="EMBL" id="JBBWWR010000003">
    <property type="protein sequence ID" value="KAK8969477.1"/>
    <property type="molecule type" value="Genomic_DNA"/>
</dbReference>
<dbReference type="PROSITE" id="PS00973">
    <property type="entry name" value="USP_2"/>
    <property type="match status" value="1"/>
</dbReference>
<evidence type="ECO:0000256" key="4">
    <source>
        <dbReference type="ARBA" id="ARBA00022670"/>
    </source>
</evidence>
<protein>
    <recommendedName>
        <fullName evidence="3">ubiquitinyl hydrolase 1</fullName>
        <ecNumber evidence="3">3.4.19.12</ecNumber>
    </recommendedName>
</protein>
<dbReference type="PANTHER" id="PTHR21646:SF24">
    <property type="entry name" value="UBIQUITIN CARBOXYL-TERMINAL HYDROLASE"/>
    <property type="match status" value="1"/>
</dbReference>
<evidence type="ECO:0000256" key="2">
    <source>
        <dbReference type="ARBA" id="ARBA00009085"/>
    </source>
</evidence>